<dbReference type="OrthoDB" id="568481at2759"/>
<keyword evidence="3" id="KW-0690">Ribosome biogenesis</keyword>
<dbReference type="AlphaFoldDB" id="A0A7J7M549"/>
<evidence type="ECO:0000256" key="3">
    <source>
        <dbReference type="ARBA" id="ARBA00022517"/>
    </source>
</evidence>
<evidence type="ECO:0000259" key="7">
    <source>
        <dbReference type="SMART" id="SM01036"/>
    </source>
</evidence>
<dbReference type="GO" id="GO:0034455">
    <property type="term" value="C:t-UTP complex"/>
    <property type="evidence" value="ECO:0007669"/>
    <property type="project" value="TreeGrafter"/>
</dbReference>
<dbReference type="PANTHER" id="PTHR13457:SF1">
    <property type="entry name" value="HEAT REPEAT-CONTAINING PROTEIN 1"/>
    <property type="match status" value="1"/>
</dbReference>
<evidence type="ECO:0000313" key="8">
    <source>
        <dbReference type="EMBL" id="KAF6149894.1"/>
    </source>
</evidence>
<dbReference type="InterPro" id="IPR040191">
    <property type="entry name" value="UTP10"/>
</dbReference>
<protein>
    <recommendedName>
        <fullName evidence="7">BP28 C-terminal domain-containing protein</fullName>
    </recommendedName>
</protein>
<evidence type="ECO:0000256" key="6">
    <source>
        <dbReference type="ARBA" id="ARBA00023274"/>
    </source>
</evidence>
<reference evidence="8 9" key="1">
    <citation type="journal article" date="2020" name="IScience">
        <title>Genome Sequencing of the Endangered Kingdonia uniflora (Circaeasteraceae, Ranunculales) Reveals Potential Mechanisms of Evolutionary Specialization.</title>
        <authorList>
            <person name="Sun Y."/>
            <person name="Deng T."/>
            <person name="Zhang A."/>
            <person name="Moore M.J."/>
            <person name="Landis J.B."/>
            <person name="Lin N."/>
            <person name="Zhang H."/>
            <person name="Zhang X."/>
            <person name="Huang J."/>
            <person name="Zhang X."/>
            <person name="Sun H."/>
            <person name="Wang H."/>
        </authorList>
    </citation>
    <scope>NUCLEOTIDE SEQUENCE [LARGE SCALE GENOMIC DNA]</scope>
    <source>
        <strain evidence="8">TB1705</strain>
        <tissue evidence="8">Leaf</tissue>
    </source>
</reference>
<dbReference type="GO" id="GO:0032040">
    <property type="term" value="C:small-subunit processome"/>
    <property type="evidence" value="ECO:0007669"/>
    <property type="project" value="TreeGrafter"/>
</dbReference>
<dbReference type="GO" id="GO:0030686">
    <property type="term" value="C:90S preribosome"/>
    <property type="evidence" value="ECO:0007669"/>
    <property type="project" value="TreeGrafter"/>
</dbReference>
<keyword evidence="5" id="KW-0539">Nucleus</keyword>
<dbReference type="GO" id="GO:0000462">
    <property type="term" value="P:maturation of SSU-rRNA from tricistronic rRNA transcript (SSU-rRNA, 5.8S rRNA, LSU-rRNA)"/>
    <property type="evidence" value="ECO:0007669"/>
    <property type="project" value="TreeGrafter"/>
</dbReference>
<evidence type="ECO:0000256" key="1">
    <source>
        <dbReference type="ARBA" id="ARBA00004604"/>
    </source>
</evidence>
<evidence type="ECO:0000256" key="2">
    <source>
        <dbReference type="ARBA" id="ARBA00010559"/>
    </source>
</evidence>
<name>A0A7J7M549_9MAGN</name>
<keyword evidence="4" id="KW-0698">rRNA processing</keyword>
<dbReference type="InterPro" id="IPR012954">
    <property type="entry name" value="BP28_C_dom"/>
</dbReference>
<dbReference type="InterPro" id="IPR011989">
    <property type="entry name" value="ARM-like"/>
</dbReference>
<dbReference type="Proteomes" id="UP000541444">
    <property type="component" value="Unassembled WGS sequence"/>
</dbReference>
<organism evidence="8 9">
    <name type="scientific">Kingdonia uniflora</name>
    <dbReference type="NCBI Taxonomy" id="39325"/>
    <lineage>
        <taxon>Eukaryota</taxon>
        <taxon>Viridiplantae</taxon>
        <taxon>Streptophyta</taxon>
        <taxon>Embryophyta</taxon>
        <taxon>Tracheophyta</taxon>
        <taxon>Spermatophyta</taxon>
        <taxon>Magnoliopsida</taxon>
        <taxon>Ranunculales</taxon>
        <taxon>Circaeasteraceae</taxon>
        <taxon>Kingdonia</taxon>
    </lineage>
</organism>
<feature type="domain" description="BP28 C-terminal" evidence="7">
    <location>
        <begin position="286"/>
        <end position="453"/>
    </location>
</feature>
<dbReference type="EMBL" id="JACGCM010001775">
    <property type="protein sequence ID" value="KAF6149894.1"/>
    <property type="molecule type" value="Genomic_DNA"/>
</dbReference>
<evidence type="ECO:0000256" key="4">
    <source>
        <dbReference type="ARBA" id="ARBA00022552"/>
    </source>
</evidence>
<dbReference type="SMART" id="SM01036">
    <property type="entry name" value="BP28CT"/>
    <property type="match status" value="1"/>
</dbReference>
<sequence>MLHHTHTITFFIQFFDQFLYTVLISILTWKQALGILCETVKDRGTVKNKRNLNKGLDKTAISSWLRLDGGSLKSFNDMCLKIVELIDCSKDESDTPIKLAAVSALEVLANKFPSDNPIYISCLTSVVKHMDSSNIAVSCGCLRTTGALITVLGPRALSELPHIIKHMIQRAWGASTNARFSGPKDSLLFSVLVTLESVVDKLGGFLSPYLEDILELMVLHPEYISESDLKMKVKADAVRRFVIEKIPVRLTLKPLLCSYPKALKSGDSNLSITFGMVASLIGTMDRSSIVSSHEKIFEQCLVALDLRRKHPESVNNIDIVEQSVIDAMIVLTMKLTETMFKPLFIRSLEWAESDLKGNGNLNRSISFYRFINKLTERHRSLFVPYFKYLVEGSTRFLTNFQETESVGLTQKKKKAKIEGSISKEGVLSPEQWHLRALIISAFHKCFVYDTGNLKFLDPSNFKASSLSHNFIVLPYVLLEPLVSQLVAEAPACILELTDIPSVKEVDESLVACLGHMAVAAGSDLLWKPLNHDVLMQTRSEKVRARILGLRVVKYFLEHLKNEYLMLLPETIPFLAELLEDVELPVKSLAQEILKEMENLSGENLKEYL</sequence>
<proteinExistence type="inferred from homology"/>
<dbReference type="SUPFAM" id="SSF48371">
    <property type="entry name" value="ARM repeat"/>
    <property type="match status" value="1"/>
</dbReference>
<comment type="subcellular location">
    <subcellularLocation>
        <location evidence="1">Nucleus</location>
        <location evidence="1">Nucleolus</location>
    </subcellularLocation>
</comment>
<dbReference type="InterPro" id="IPR016024">
    <property type="entry name" value="ARM-type_fold"/>
</dbReference>
<keyword evidence="6" id="KW-0687">Ribonucleoprotein</keyword>
<comment type="similarity">
    <text evidence="2">Belongs to the HEATR1/UTP10 family.</text>
</comment>
<evidence type="ECO:0000313" key="9">
    <source>
        <dbReference type="Proteomes" id="UP000541444"/>
    </source>
</evidence>
<dbReference type="Pfam" id="PF08146">
    <property type="entry name" value="BP28CT"/>
    <property type="match status" value="1"/>
</dbReference>
<dbReference type="GO" id="GO:0030515">
    <property type="term" value="F:snoRNA binding"/>
    <property type="evidence" value="ECO:0007669"/>
    <property type="project" value="TreeGrafter"/>
</dbReference>
<evidence type="ECO:0000256" key="5">
    <source>
        <dbReference type="ARBA" id="ARBA00023242"/>
    </source>
</evidence>
<dbReference type="GO" id="GO:0045943">
    <property type="term" value="P:positive regulation of transcription by RNA polymerase I"/>
    <property type="evidence" value="ECO:0007669"/>
    <property type="project" value="TreeGrafter"/>
</dbReference>
<keyword evidence="9" id="KW-1185">Reference proteome</keyword>
<dbReference type="PANTHER" id="PTHR13457">
    <property type="entry name" value="BAP28"/>
    <property type="match status" value="1"/>
</dbReference>
<dbReference type="Gene3D" id="1.25.10.10">
    <property type="entry name" value="Leucine-rich Repeat Variant"/>
    <property type="match status" value="2"/>
</dbReference>
<accession>A0A7J7M549</accession>
<comment type="caution">
    <text evidence="8">The sequence shown here is derived from an EMBL/GenBank/DDBJ whole genome shotgun (WGS) entry which is preliminary data.</text>
</comment>
<gene>
    <name evidence="8" type="ORF">GIB67_008615</name>
</gene>